<feature type="domain" description="MmgE/PrpD N-terminal" evidence="2">
    <location>
        <begin position="26"/>
        <end position="229"/>
    </location>
</feature>
<dbReference type="PANTHER" id="PTHR16943">
    <property type="entry name" value="2-METHYLCITRATE DEHYDRATASE-RELATED"/>
    <property type="match status" value="1"/>
</dbReference>
<dbReference type="Proteomes" id="UP001589793">
    <property type="component" value="Unassembled WGS sequence"/>
</dbReference>
<evidence type="ECO:0000313" key="4">
    <source>
        <dbReference type="Proteomes" id="UP001589793"/>
    </source>
</evidence>
<keyword evidence="4" id="KW-1185">Reference proteome</keyword>
<organism evidence="3 4">
    <name type="scientific">Brachybacterium hainanense</name>
    <dbReference type="NCBI Taxonomy" id="1541174"/>
    <lineage>
        <taxon>Bacteria</taxon>
        <taxon>Bacillati</taxon>
        <taxon>Actinomycetota</taxon>
        <taxon>Actinomycetes</taxon>
        <taxon>Micrococcales</taxon>
        <taxon>Dermabacteraceae</taxon>
        <taxon>Brachybacterium</taxon>
    </lineage>
</organism>
<evidence type="ECO:0000259" key="2">
    <source>
        <dbReference type="Pfam" id="PF03972"/>
    </source>
</evidence>
<dbReference type="InterPro" id="IPR045336">
    <property type="entry name" value="MmgE_PrpD_N"/>
</dbReference>
<dbReference type="InterPro" id="IPR042183">
    <property type="entry name" value="MmgE/PrpD_sf_1"/>
</dbReference>
<dbReference type="InterPro" id="IPR036148">
    <property type="entry name" value="MmgE/PrpD_sf"/>
</dbReference>
<feature type="non-terminal residue" evidence="3">
    <location>
        <position position="230"/>
    </location>
</feature>
<accession>A0ABV6R8K4</accession>
<dbReference type="SUPFAM" id="SSF103378">
    <property type="entry name" value="2-methylcitrate dehydratase PrpD"/>
    <property type="match status" value="1"/>
</dbReference>
<dbReference type="PANTHER" id="PTHR16943:SF8">
    <property type="entry name" value="2-METHYLCITRATE DEHYDRATASE"/>
    <property type="match status" value="1"/>
</dbReference>
<sequence length="230" mass="23157">MEGDDLARAIRDADPFGGTDREHAAALRDAAARAVADVVAASFAVTADPSARTDRDRLIGWALAEGAAAEPRTVIGTGRGLAPSRAALVGGFQAHLLDLDDTHEQVRGHPSAVLVPTLLALAGPEARIEALLAAYVVGLEVMARLGLALGPAHYEAGWHPTGTAGAVAAAAAGAHLLQLDTEATGTALSIAASRSGGVRAQFGTPGKPLHAGLAAQAGVEAVAWARSGLR</sequence>
<dbReference type="Gene3D" id="1.10.4100.10">
    <property type="entry name" value="2-methylcitrate dehydratase PrpD"/>
    <property type="match status" value="1"/>
</dbReference>
<protein>
    <submittedName>
        <fullName evidence="3">MmgE/PrpD family protein</fullName>
    </submittedName>
</protein>
<dbReference type="EMBL" id="JBHLSV010000004">
    <property type="protein sequence ID" value="MFC0673311.1"/>
    <property type="molecule type" value="Genomic_DNA"/>
</dbReference>
<comment type="caution">
    <text evidence="3">The sequence shown here is derived from an EMBL/GenBank/DDBJ whole genome shotgun (WGS) entry which is preliminary data.</text>
</comment>
<proteinExistence type="inferred from homology"/>
<dbReference type="Pfam" id="PF03972">
    <property type="entry name" value="MmgE_PrpD_N"/>
    <property type="match status" value="1"/>
</dbReference>
<evidence type="ECO:0000256" key="1">
    <source>
        <dbReference type="ARBA" id="ARBA00006174"/>
    </source>
</evidence>
<reference evidence="3 4" key="1">
    <citation type="submission" date="2024-09" db="EMBL/GenBank/DDBJ databases">
        <authorList>
            <person name="Sun Q."/>
            <person name="Mori K."/>
        </authorList>
    </citation>
    <scope>NUCLEOTIDE SEQUENCE [LARGE SCALE GENOMIC DNA]</scope>
    <source>
        <strain evidence="3 4">CICC 10874</strain>
    </source>
</reference>
<dbReference type="RefSeq" id="WP_376978782.1">
    <property type="nucleotide sequence ID" value="NZ_JBHLSV010000004.1"/>
</dbReference>
<evidence type="ECO:0000313" key="3">
    <source>
        <dbReference type="EMBL" id="MFC0673311.1"/>
    </source>
</evidence>
<comment type="similarity">
    <text evidence="1">Belongs to the PrpD family.</text>
</comment>
<name>A0ABV6R8K4_9MICO</name>
<gene>
    <name evidence="3" type="ORF">ACFFF6_04990</name>
</gene>
<dbReference type="InterPro" id="IPR005656">
    <property type="entry name" value="MmgE_PrpD"/>
</dbReference>